<reference evidence="3 4" key="1">
    <citation type="journal article" date="2023" name="Plants (Basel)">
        <title>Bridging the Gap: Combining Genomics and Transcriptomics Approaches to Understand Stylosanthes scabra, an Orphan Legume from the Brazilian Caatinga.</title>
        <authorList>
            <person name="Ferreira-Neto J.R.C."/>
            <person name="da Silva M.D."/>
            <person name="Binneck E."/>
            <person name="de Melo N.F."/>
            <person name="da Silva R.H."/>
            <person name="de Melo A.L.T.M."/>
            <person name="Pandolfi V."/>
            <person name="Bustamante F.O."/>
            <person name="Brasileiro-Vidal A.C."/>
            <person name="Benko-Iseppon A.M."/>
        </authorList>
    </citation>
    <scope>NUCLEOTIDE SEQUENCE [LARGE SCALE GENOMIC DNA]</scope>
    <source>
        <tissue evidence="3">Leaves</tissue>
    </source>
</reference>
<feature type="compositionally biased region" description="Polar residues" evidence="1">
    <location>
        <begin position="214"/>
        <end position="234"/>
    </location>
</feature>
<sequence>MASSNGDSERRNRRDDGDESDDIIFFGEEAMEESIRSCHRSLIGRILADRSFSIGTVVAALGAIWGHPAGFKVMDLGDNKFHFFFYQEVDVIRIEKGGPWLFKNYIVNLKRWTEAGSDDHSDLTLVPIWIQFWGIPEHYKSKNLVSQIASRVGEVLEVDFFAVRGREIRILKAKRTCSTLLEDSVAGRVQEEKWGIWLKADQGGKRWSVDNKENANPNQPRIDSTLKQNQQRPTPENQIELLGVTNPKNSTAIVDDQQKDNSLADLSDGDNLAITCNGQSMEGKVGEIMGDANASFCFGQSSPPKSQGRRKIQLKQLARRNANQGLTKSGEKRAMEIMEVAVSKKQCVEGENEAEMGMGAYPKMAPKGI</sequence>
<proteinExistence type="predicted"/>
<dbReference type="EMBL" id="JASCZI010030453">
    <property type="protein sequence ID" value="MED6122744.1"/>
    <property type="molecule type" value="Genomic_DNA"/>
</dbReference>
<evidence type="ECO:0000256" key="1">
    <source>
        <dbReference type="SAM" id="MobiDB-lite"/>
    </source>
</evidence>
<protein>
    <recommendedName>
        <fullName evidence="2">DUF4283 domain-containing protein</fullName>
    </recommendedName>
</protein>
<evidence type="ECO:0000313" key="3">
    <source>
        <dbReference type="EMBL" id="MED6122744.1"/>
    </source>
</evidence>
<dbReference type="Pfam" id="PF14111">
    <property type="entry name" value="DUF4283"/>
    <property type="match status" value="1"/>
</dbReference>
<keyword evidence="4" id="KW-1185">Reference proteome</keyword>
<dbReference type="InterPro" id="IPR025558">
    <property type="entry name" value="DUF4283"/>
</dbReference>
<feature type="domain" description="DUF4283" evidence="2">
    <location>
        <begin position="37"/>
        <end position="114"/>
    </location>
</feature>
<dbReference type="InterPro" id="IPR040256">
    <property type="entry name" value="At4g02000-like"/>
</dbReference>
<gene>
    <name evidence="3" type="ORF">PIB30_042738</name>
</gene>
<dbReference type="PANTHER" id="PTHR31286">
    <property type="entry name" value="GLYCINE-RICH CELL WALL STRUCTURAL PROTEIN 1.8-LIKE"/>
    <property type="match status" value="1"/>
</dbReference>
<name>A0ABU6RFX3_9FABA</name>
<dbReference type="PANTHER" id="PTHR31286:SF167">
    <property type="entry name" value="OS09G0268800 PROTEIN"/>
    <property type="match status" value="1"/>
</dbReference>
<dbReference type="Proteomes" id="UP001341840">
    <property type="component" value="Unassembled WGS sequence"/>
</dbReference>
<accession>A0ABU6RFX3</accession>
<comment type="caution">
    <text evidence="3">The sequence shown here is derived from an EMBL/GenBank/DDBJ whole genome shotgun (WGS) entry which is preliminary data.</text>
</comment>
<feature type="region of interest" description="Disordered" evidence="1">
    <location>
        <begin position="207"/>
        <end position="234"/>
    </location>
</feature>
<organism evidence="3 4">
    <name type="scientific">Stylosanthes scabra</name>
    <dbReference type="NCBI Taxonomy" id="79078"/>
    <lineage>
        <taxon>Eukaryota</taxon>
        <taxon>Viridiplantae</taxon>
        <taxon>Streptophyta</taxon>
        <taxon>Embryophyta</taxon>
        <taxon>Tracheophyta</taxon>
        <taxon>Spermatophyta</taxon>
        <taxon>Magnoliopsida</taxon>
        <taxon>eudicotyledons</taxon>
        <taxon>Gunneridae</taxon>
        <taxon>Pentapetalae</taxon>
        <taxon>rosids</taxon>
        <taxon>fabids</taxon>
        <taxon>Fabales</taxon>
        <taxon>Fabaceae</taxon>
        <taxon>Papilionoideae</taxon>
        <taxon>50 kb inversion clade</taxon>
        <taxon>dalbergioids sensu lato</taxon>
        <taxon>Dalbergieae</taxon>
        <taxon>Pterocarpus clade</taxon>
        <taxon>Stylosanthes</taxon>
    </lineage>
</organism>
<evidence type="ECO:0000259" key="2">
    <source>
        <dbReference type="Pfam" id="PF14111"/>
    </source>
</evidence>
<evidence type="ECO:0000313" key="4">
    <source>
        <dbReference type="Proteomes" id="UP001341840"/>
    </source>
</evidence>